<keyword evidence="2" id="KW-1185">Reference proteome</keyword>
<gene>
    <name evidence="1" type="ORF">HK099_008051</name>
</gene>
<reference evidence="1" key="1">
    <citation type="submission" date="2020-05" db="EMBL/GenBank/DDBJ databases">
        <title>Phylogenomic resolution of chytrid fungi.</title>
        <authorList>
            <person name="Stajich J.E."/>
            <person name="Amses K."/>
            <person name="Simmons R."/>
            <person name="Seto K."/>
            <person name="Myers J."/>
            <person name="Bonds A."/>
            <person name="Quandt C.A."/>
            <person name="Barry K."/>
            <person name="Liu P."/>
            <person name="Grigoriev I."/>
            <person name="Longcore J.E."/>
            <person name="James T.Y."/>
        </authorList>
    </citation>
    <scope>NUCLEOTIDE SEQUENCE</scope>
    <source>
        <strain evidence="1">JEL0476</strain>
    </source>
</reference>
<dbReference type="Proteomes" id="UP001211065">
    <property type="component" value="Unassembled WGS sequence"/>
</dbReference>
<protein>
    <submittedName>
        <fullName evidence="1">Uncharacterized protein</fullName>
    </submittedName>
</protein>
<dbReference type="EMBL" id="JADGJW010000844">
    <property type="protein sequence ID" value="KAJ3211280.1"/>
    <property type="molecule type" value="Genomic_DNA"/>
</dbReference>
<organism evidence="1 2">
    <name type="scientific">Clydaea vesicula</name>
    <dbReference type="NCBI Taxonomy" id="447962"/>
    <lineage>
        <taxon>Eukaryota</taxon>
        <taxon>Fungi</taxon>
        <taxon>Fungi incertae sedis</taxon>
        <taxon>Chytridiomycota</taxon>
        <taxon>Chytridiomycota incertae sedis</taxon>
        <taxon>Chytridiomycetes</taxon>
        <taxon>Lobulomycetales</taxon>
        <taxon>Lobulomycetaceae</taxon>
        <taxon>Clydaea</taxon>
    </lineage>
</organism>
<sequence>MTIDLSKPKQLLSNWERDRIRHVNFDIPVYYLIILNLALDNQNRANDLLLSSSTSYQSLSFNQDQIINFTFTSDLFVSLRKKDFFNFFSLQSKFQSHDENFCILLKFLKEETKIKVLNYFIKNFKSVKYQKVLHYFGFSEDTPEDNEELQELKTLLSNLNWKLEDRFYFPSKDYENFNKILNKQENLTDCVTDNDISKLNQVTQLDLLEKLTKYIVDIKS</sequence>
<proteinExistence type="predicted"/>
<evidence type="ECO:0000313" key="2">
    <source>
        <dbReference type="Proteomes" id="UP001211065"/>
    </source>
</evidence>
<name>A0AAD5XW20_9FUNG</name>
<accession>A0AAD5XW20</accession>
<evidence type="ECO:0000313" key="1">
    <source>
        <dbReference type="EMBL" id="KAJ3211280.1"/>
    </source>
</evidence>
<comment type="caution">
    <text evidence="1">The sequence shown here is derived from an EMBL/GenBank/DDBJ whole genome shotgun (WGS) entry which is preliminary data.</text>
</comment>
<dbReference type="AlphaFoldDB" id="A0AAD5XW20"/>